<dbReference type="InterPro" id="IPR005595">
    <property type="entry name" value="TRAP_alpha"/>
</dbReference>
<feature type="signal peptide" evidence="11">
    <location>
        <begin position="1"/>
        <end position="20"/>
    </location>
</feature>
<comment type="similarity">
    <text evidence="8">Belongs to the IRC22 family.</text>
</comment>
<keyword evidence="4" id="KW-0256">Endoplasmic reticulum</keyword>
<reference evidence="13" key="1">
    <citation type="journal article" date="2017" name="Nucleic Acids Res.">
        <title>Proteogenomics produces comprehensive and highly accurate protein-coding gene annotation in a complete genome assembly of Malassezia sympodialis.</title>
        <authorList>
            <person name="Zhu Y."/>
            <person name="Engstroem P.G."/>
            <person name="Tellgren-Roth C."/>
            <person name="Baudo C.D."/>
            <person name="Kennell J.C."/>
            <person name="Sun S."/>
            <person name="Billmyre R.B."/>
            <person name="Schroeder M.S."/>
            <person name="Andersson A."/>
            <person name="Holm T."/>
            <person name="Sigurgeirsson B."/>
            <person name="Wu G."/>
            <person name="Sankaranarayanan S.R."/>
            <person name="Siddharthan R."/>
            <person name="Sanyal K."/>
            <person name="Lundeberg J."/>
            <person name="Nystedt B."/>
            <person name="Boekhout T."/>
            <person name="Dawson T.L. Jr."/>
            <person name="Heitman J."/>
            <person name="Scheynius A."/>
            <person name="Lehtioe J."/>
        </authorList>
    </citation>
    <scope>NUCLEOTIDE SEQUENCE [LARGE SCALE GENOMIC DNA]</scope>
    <source>
        <strain evidence="13">ATCC 42132</strain>
    </source>
</reference>
<dbReference type="GO" id="GO:0005789">
    <property type="term" value="C:endoplasmic reticulum membrane"/>
    <property type="evidence" value="ECO:0007669"/>
    <property type="project" value="UniProtKB-SubCell"/>
</dbReference>
<evidence type="ECO:0000256" key="10">
    <source>
        <dbReference type="SAM" id="Phobius"/>
    </source>
</evidence>
<sequence>MRVGLAVLSFFAVLVALVRAEAHEDAPELNVLTTFPNNPFNIVKNGQANRVVFSIKTPQSTDRALTIESLTGAFLDPSREDGHKKRVLRNMTTTRLKDAHLLTQGQSRQVPFDFFSEFKPQKLDIEFRALVVDQSSSNKYNVPLYRGSVTVEEPPQSLFDLQLLSVYATGLALVILIGYILFEKYGASLKRSWKTPASKHKETAKPLAQPLGKNGKSYDEDWIPKQPTLRPRKPRGRK</sequence>
<accession>A0A1M8A243</accession>
<dbReference type="AlphaFoldDB" id="A0A1M8A243"/>
<keyword evidence="5 10" id="KW-1133">Transmembrane helix</keyword>
<gene>
    <name evidence="12" type="ORF">MSYG_0843</name>
</gene>
<proteinExistence type="inferred from homology"/>
<feature type="region of interest" description="Disordered" evidence="9">
    <location>
        <begin position="195"/>
        <end position="238"/>
    </location>
</feature>
<keyword evidence="6 10" id="KW-0472">Membrane</keyword>
<evidence type="ECO:0000256" key="2">
    <source>
        <dbReference type="ARBA" id="ARBA00022692"/>
    </source>
</evidence>
<comment type="subcellular location">
    <subcellularLocation>
        <location evidence="1">Endoplasmic reticulum membrane</location>
        <topology evidence="1">Single-pass type I membrane protein</topology>
    </subcellularLocation>
</comment>
<evidence type="ECO:0000256" key="7">
    <source>
        <dbReference type="ARBA" id="ARBA00037565"/>
    </source>
</evidence>
<evidence type="ECO:0000256" key="5">
    <source>
        <dbReference type="ARBA" id="ARBA00022989"/>
    </source>
</evidence>
<protein>
    <recommendedName>
        <fullName evidence="14">Translocon-associated protein subunit alpha</fullName>
    </recommendedName>
</protein>
<keyword evidence="2 10" id="KW-0812">Transmembrane</keyword>
<evidence type="ECO:0000256" key="4">
    <source>
        <dbReference type="ARBA" id="ARBA00022824"/>
    </source>
</evidence>
<dbReference type="Proteomes" id="UP000186303">
    <property type="component" value="Chromosome 1"/>
</dbReference>
<evidence type="ECO:0008006" key="14">
    <source>
        <dbReference type="Google" id="ProtNLM"/>
    </source>
</evidence>
<dbReference type="PANTHER" id="PTHR12924">
    <property type="entry name" value="TRANSLOCON-ASSOCIATED PROTEIN, ALPHA SUBUNIT"/>
    <property type="match status" value="1"/>
</dbReference>
<dbReference type="PANTHER" id="PTHR12924:SF0">
    <property type="entry name" value="TRANSLOCON-ASSOCIATED PROTEIN SUBUNIT ALPHA"/>
    <property type="match status" value="1"/>
</dbReference>
<evidence type="ECO:0000256" key="11">
    <source>
        <dbReference type="SAM" id="SignalP"/>
    </source>
</evidence>
<evidence type="ECO:0000256" key="9">
    <source>
        <dbReference type="SAM" id="MobiDB-lite"/>
    </source>
</evidence>
<dbReference type="EMBL" id="LT671821">
    <property type="protein sequence ID" value="SHO76505.1"/>
    <property type="molecule type" value="Genomic_DNA"/>
</dbReference>
<evidence type="ECO:0000256" key="8">
    <source>
        <dbReference type="ARBA" id="ARBA00038311"/>
    </source>
</evidence>
<feature type="chain" id="PRO_5012184435" description="Translocon-associated protein subunit alpha" evidence="11">
    <location>
        <begin position="21"/>
        <end position="238"/>
    </location>
</feature>
<evidence type="ECO:0000256" key="3">
    <source>
        <dbReference type="ARBA" id="ARBA00022729"/>
    </source>
</evidence>
<feature type="transmembrane region" description="Helical" evidence="10">
    <location>
        <begin position="164"/>
        <end position="182"/>
    </location>
</feature>
<dbReference type="OMA" id="NNPFNIV"/>
<evidence type="ECO:0000313" key="12">
    <source>
        <dbReference type="EMBL" id="SHO76505.1"/>
    </source>
</evidence>
<organism evidence="12 13">
    <name type="scientific">Malassezia sympodialis (strain ATCC 42132)</name>
    <name type="common">Atopic eczema-associated yeast</name>
    <dbReference type="NCBI Taxonomy" id="1230383"/>
    <lineage>
        <taxon>Eukaryota</taxon>
        <taxon>Fungi</taxon>
        <taxon>Dikarya</taxon>
        <taxon>Basidiomycota</taxon>
        <taxon>Ustilaginomycotina</taxon>
        <taxon>Malasseziomycetes</taxon>
        <taxon>Malasseziales</taxon>
        <taxon>Malasseziaceae</taxon>
        <taxon>Malassezia</taxon>
    </lineage>
</organism>
<keyword evidence="13" id="KW-1185">Reference proteome</keyword>
<dbReference type="Pfam" id="PF03896">
    <property type="entry name" value="TRAP_alpha"/>
    <property type="match status" value="1"/>
</dbReference>
<keyword evidence="3 11" id="KW-0732">Signal</keyword>
<evidence type="ECO:0000313" key="13">
    <source>
        <dbReference type="Proteomes" id="UP000186303"/>
    </source>
</evidence>
<name>A0A1M8A243_MALS4</name>
<evidence type="ECO:0000256" key="1">
    <source>
        <dbReference type="ARBA" id="ARBA00004115"/>
    </source>
</evidence>
<dbReference type="VEuPathDB" id="FungiDB:MSYG_0843"/>
<evidence type="ECO:0000256" key="6">
    <source>
        <dbReference type="ARBA" id="ARBA00023136"/>
    </source>
</evidence>
<dbReference type="OrthoDB" id="1926781at2759"/>
<comment type="function">
    <text evidence="7">Is probably involved in a pathway contributing to genomic integrity.</text>
</comment>